<dbReference type="PANTHER" id="PTHR33371">
    <property type="entry name" value="INTERMEMBRANE PHOSPHOLIPID TRANSPORT SYSTEM BINDING PROTEIN MLAD-RELATED"/>
    <property type="match status" value="1"/>
</dbReference>
<dbReference type="Pfam" id="PF02470">
    <property type="entry name" value="MlaD"/>
    <property type="match status" value="1"/>
</dbReference>
<keyword evidence="1" id="KW-0472">Membrane</keyword>
<sequence>MSEQPPVPVIPHAEAKAAGLLLLTLLLIAAFVVYVMTARGVFDESQRLVLIAENSEGVFVGADLTFSGFPIGRVVRIELGDDGKAHIHVDVPLHDARWLKTSSIFTLERGVVGGAKLRAFSGVLEDPPLEDNARRDVLIGDAAAGVPELVATMHKLIGNLERLSSEQSPLSASLDNVQQFTAALNGKHGALGALLGNEKDVARVIASLEQTRLMLGEARASLQKLDAALVDVKAITGNTREATEDLDALRAEIDLNLRKVSGLVDDLNRKWPFARERELKLP</sequence>
<keyword evidence="1" id="KW-1133">Transmembrane helix</keyword>
<keyword evidence="1" id="KW-0812">Transmembrane</keyword>
<feature type="domain" description="Mce/MlaD" evidence="2">
    <location>
        <begin position="46"/>
        <end position="106"/>
    </location>
</feature>
<name>A0A1R1IBQ6_9RHOO</name>
<proteinExistence type="predicted"/>
<reference evidence="3 4" key="1">
    <citation type="submission" date="2016-10" db="EMBL/GenBank/DDBJ databases">
        <title>Alkaliphiles isolated from bioreactors.</title>
        <authorList>
            <person name="Salah Z."/>
            <person name="Rout S.P."/>
            <person name="Humphreys P.N."/>
        </authorList>
    </citation>
    <scope>NUCLEOTIDE SEQUENCE [LARGE SCALE GENOMIC DNA]</scope>
    <source>
        <strain evidence="3 4">ZS02</strain>
    </source>
</reference>
<protein>
    <recommendedName>
        <fullName evidence="2">Mce/MlaD domain-containing protein</fullName>
    </recommendedName>
</protein>
<evidence type="ECO:0000256" key="1">
    <source>
        <dbReference type="SAM" id="Phobius"/>
    </source>
</evidence>
<accession>A0A1R1IBQ6</accession>
<evidence type="ECO:0000313" key="4">
    <source>
        <dbReference type="Proteomes" id="UP000187526"/>
    </source>
</evidence>
<dbReference type="AlphaFoldDB" id="A0A1R1IBQ6"/>
<dbReference type="InterPro" id="IPR003399">
    <property type="entry name" value="Mce/MlaD"/>
</dbReference>
<evidence type="ECO:0000259" key="2">
    <source>
        <dbReference type="Pfam" id="PF02470"/>
    </source>
</evidence>
<dbReference type="Proteomes" id="UP000187526">
    <property type="component" value="Unassembled WGS sequence"/>
</dbReference>
<feature type="transmembrane region" description="Helical" evidence="1">
    <location>
        <begin position="20"/>
        <end position="42"/>
    </location>
</feature>
<dbReference type="OrthoDB" id="8770832at2"/>
<organism evidence="3 4">
    <name type="scientific">Azonexus hydrophilus</name>
    <dbReference type="NCBI Taxonomy" id="418702"/>
    <lineage>
        <taxon>Bacteria</taxon>
        <taxon>Pseudomonadati</taxon>
        <taxon>Pseudomonadota</taxon>
        <taxon>Betaproteobacteria</taxon>
        <taxon>Rhodocyclales</taxon>
        <taxon>Azonexaceae</taxon>
        <taxon>Azonexus</taxon>
    </lineage>
</organism>
<dbReference type="PANTHER" id="PTHR33371:SF4">
    <property type="entry name" value="INTERMEMBRANE PHOSPHOLIPID TRANSPORT SYSTEM BINDING PROTEIN MLAD"/>
    <property type="match status" value="1"/>
</dbReference>
<dbReference type="InterPro" id="IPR052336">
    <property type="entry name" value="MlaD_Phospholipid_Transporter"/>
</dbReference>
<evidence type="ECO:0000313" key="3">
    <source>
        <dbReference type="EMBL" id="OMG56115.1"/>
    </source>
</evidence>
<comment type="caution">
    <text evidence="3">The sequence shown here is derived from an EMBL/GenBank/DDBJ whole genome shotgun (WGS) entry which is preliminary data.</text>
</comment>
<keyword evidence="4" id="KW-1185">Reference proteome</keyword>
<gene>
    <name evidence="3" type="ORF">BJN45_00285</name>
</gene>
<dbReference type="RefSeq" id="WP_076090952.1">
    <property type="nucleotide sequence ID" value="NZ_MTHD01000001.1"/>
</dbReference>
<dbReference type="EMBL" id="MTHD01000001">
    <property type="protein sequence ID" value="OMG56115.1"/>
    <property type="molecule type" value="Genomic_DNA"/>
</dbReference>
<dbReference type="STRING" id="418702.BJN45_00285"/>